<dbReference type="GO" id="GO:0032259">
    <property type="term" value="P:methylation"/>
    <property type="evidence" value="ECO:0007669"/>
    <property type="project" value="UniProtKB-KW"/>
</dbReference>
<keyword evidence="5" id="KW-0949">S-adenosyl-L-methionine</keyword>
<comment type="caution">
    <text evidence="12">The sequence shown here is derived from an EMBL/GenBank/DDBJ whole genome shotgun (WGS) entry which is preliminary data.</text>
</comment>
<evidence type="ECO:0000313" key="13">
    <source>
        <dbReference type="Proteomes" id="UP000249557"/>
    </source>
</evidence>
<dbReference type="GO" id="GO:0008033">
    <property type="term" value="P:tRNA processing"/>
    <property type="evidence" value="ECO:0007669"/>
    <property type="project" value="UniProtKB-KW"/>
</dbReference>
<name>A0A2W4ZZY4_9BACT</name>
<dbReference type="Gene3D" id="3.40.50.150">
    <property type="entry name" value="Vaccinia Virus protein VP39"/>
    <property type="match status" value="1"/>
</dbReference>
<dbReference type="InterPro" id="IPR023032">
    <property type="entry name" value="tRNA_MAMT_biosynth_bifunc_MnmC"/>
</dbReference>
<evidence type="ECO:0000259" key="10">
    <source>
        <dbReference type="Pfam" id="PF01266"/>
    </source>
</evidence>
<evidence type="ECO:0000256" key="7">
    <source>
        <dbReference type="ARBA" id="ARBA00022827"/>
    </source>
</evidence>
<dbReference type="Pfam" id="PF01266">
    <property type="entry name" value="DAO"/>
    <property type="match status" value="2"/>
</dbReference>
<evidence type="ECO:0000256" key="6">
    <source>
        <dbReference type="ARBA" id="ARBA00022694"/>
    </source>
</evidence>
<dbReference type="InterPro" id="IPR047785">
    <property type="entry name" value="tRNA_MNMC2"/>
</dbReference>
<dbReference type="GO" id="GO:0016645">
    <property type="term" value="F:oxidoreductase activity, acting on the CH-NH group of donors"/>
    <property type="evidence" value="ECO:0007669"/>
    <property type="project" value="InterPro"/>
</dbReference>
<feature type="domain" description="MnmC-like methyltransferase" evidence="11">
    <location>
        <begin position="100"/>
        <end position="218"/>
    </location>
</feature>
<dbReference type="Gene3D" id="3.30.9.10">
    <property type="entry name" value="D-Amino Acid Oxidase, subunit A, domain 2"/>
    <property type="match status" value="1"/>
</dbReference>
<dbReference type="AlphaFoldDB" id="A0A2W4ZZY4"/>
<sequence length="568" mass="61068">MTDTPRSEQFDDVYFSAKDGAAETEHVFLNGNNLPEAWQGKARFCIGETGFGTGLNFLVAWEAFEKTAEVGAFLDFVSVEKYPLRVEDIRKGLSPWAERLAPYLDKMTAQYPMNVPGFHRMVFDNRVALTLVFGDANEVLPQIEGSVDAWFLDGFTPSKNPDMWTETVFREMARLSHKDTTFATFTAAGFVKRGLREAGFTVEKRKGFGWKADMLAGRFNGERERAKPLYERGTRIAVHGAGLAGCAAAYVLRQYGFEPVLYDPNGIASGASGNPIGLINPRFSAFRTADSDFYAAAFAMAARVFPLLEGTGYQVHGALHLITDAEKEKKLSRTAENWGWDASLMRVADAAEASKIAGVTVGHPALYLSRSASISPLALCKAYAAGVPLAGDMPEGMPAVYAVGAGSPEHPALAGLPLHTVRGQITFAAAMDESARLETSIGYSGYVAPAVDGVHTVGSTFQKWMSDTNVRVEDDAANLANLAAALPSFPKMDICGSRASLRTSARDRFPVVGMIEGGFVSTAHGSHGIISSLMAAHLIADMARGGPYCLGKASVKALSPQRFQGKAV</sequence>
<keyword evidence="6" id="KW-0819">tRNA processing</keyword>
<feature type="domain" description="FAD dependent oxidoreductase" evidence="10">
    <location>
        <begin position="400"/>
        <end position="542"/>
    </location>
</feature>
<dbReference type="Proteomes" id="UP000249557">
    <property type="component" value="Unassembled WGS sequence"/>
</dbReference>
<dbReference type="GO" id="GO:0004808">
    <property type="term" value="F:tRNA (5-methylaminomethyl-2-thiouridylate)(34)-methyltransferase activity"/>
    <property type="evidence" value="ECO:0007669"/>
    <property type="project" value="InterPro"/>
</dbReference>
<keyword evidence="4" id="KW-0808">Transferase</keyword>
<keyword evidence="1" id="KW-0963">Cytoplasm</keyword>
<dbReference type="EMBL" id="QFNK01000101">
    <property type="protein sequence ID" value="PZO86657.1"/>
    <property type="molecule type" value="Genomic_DNA"/>
</dbReference>
<feature type="domain" description="FAD dependent oxidoreductase" evidence="10">
    <location>
        <begin position="235"/>
        <end position="386"/>
    </location>
</feature>
<evidence type="ECO:0000259" key="11">
    <source>
        <dbReference type="Pfam" id="PF05430"/>
    </source>
</evidence>
<dbReference type="PANTHER" id="PTHR13847:SF283">
    <property type="entry name" value="TRNA 5-METHYLAMINOMETHYL-2-THIOURIDINE BIOSYNTHESIS BIFUNCTIONAL PROTEIN MNMC"/>
    <property type="match status" value="1"/>
</dbReference>
<dbReference type="InterPro" id="IPR006076">
    <property type="entry name" value="FAD-dep_OxRdtase"/>
</dbReference>
<evidence type="ECO:0000256" key="5">
    <source>
        <dbReference type="ARBA" id="ARBA00022691"/>
    </source>
</evidence>
<evidence type="ECO:0000256" key="9">
    <source>
        <dbReference type="ARBA" id="ARBA00023268"/>
    </source>
</evidence>
<dbReference type="SUPFAM" id="SSF51905">
    <property type="entry name" value="FAD/NAD(P)-binding domain"/>
    <property type="match status" value="1"/>
</dbReference>
<evidence type="ECO:0000256" key="2">
    <source>
        <dbReference type="ARBA" id="ARBA00022603"/>
    </source>
</evidence>
<keyword evidence="3" id="KW-0285">Flavoprotein</keyword>
<evidence type="ECO:0000256" key="3">
    <source>
        <dbReference type="ARBA" id="ARBA00022630"/>
    </source>
</evidence>
<keyword evidence="9" id="KW-0511">Multifunctional enzyme</keyword>
<evidence type="ECO:0000313" key="12">
    <source>
        <dbReference type="EMBL" id="PZO86657.1"/>
    </source>
</evidence>
<dbReference type="Gene3D" id="3.50.50.60">
    <property type="entry name" value="FAD/NAD(P)-binding domain"/>
    <property type="match status" value="1"/>
</dbReference>
<dbReference type="Pfam" id="PF05430">
    <property type="entry name" value="Methyltransf_30"/>
    <property type="match status" value="1"/>
</dbReference>
<dbReference type="HAMAP" id="MF_01102">
    <property type="entry name" value="MnmC"/>
    <property type="match status" value="1"/>
</dbReference>
<dbReference type="PANTHER" id="PTHR13847">
    <property type="entry name" value="SARCOSINE DEHYDROGENASE-RELATED"/>
    <property type="match status" value="1"/>
</dbReference>
<proteinExistence type="inferred from homology"/>
<keyword evidence="7" id="KW-0274">FAD</keyword>
<reference evidence="12 13" key="1">
    <citation type="submission" date="2017-08" db="EMBL/GenBank/DDBJ databases">
        <title>Infants hospitalized years apart are colonized by the same room-sourced microbial strains.</title>
        <authorList>
            <person name="Brooks B."/>
            <person name="Olm M.R."/>
            <person name="Firek B.A."/>
            <person name="Baker R."/>
            <person name="Thomas B.C."/>
            <person name="Morowitz M.J."/>
            <person name="Banfield J.F."/>
        </authorList>
    </citation>
    <scope>NUCLEOTIDE SEQUENCE [LARGE SCALE GENOMIC DNA]</scope>
    <source>
        <strain evidence="12">S2_018_000_R2_104</strain>
    </source>
</reference>
<organism evidence="12 13">
    <name type="scientific">Micavibrio aeruginosavorus</name>
    <dbReference type="NCBI Taxonomy" id="349221"/>
    <lineage>
        <taxon>Bacteria</taxon>
        <taxon>Pseudomonadati</taxon>
        <taxon>Bdellovibrionota</taxon>
        <taxon>Bdellovibrionia</taxon>
        <taxon>Bdellovibrionales</taxon>
        <taxon>Pseudobdellovibrionaceae</taxon>
        <taxon>Micavibrio</taxon>
    </lineage>
</organism>
<dbReference type="GO" id="GO:0005737">
    <property type="term" value="C:cytoplasm"/>
    <property type="evidence" value="ECO:0007669"/>
    <property type="project" value="TreeGrafter"/>
</dbReference>
<dbReference type="InterPro" id="IPR008471">
    <property type="entry name" value="MnmC-like_methylTransf"/>
</dbReference>
<gene>
    <name evidence="12" type="ORF">DI626_05930</name>
</gene>
<dbReference type="InterPro" id="IPR029063">
    <property type="entry name" value="SAM-dependent_MTases_sf"/>
</dbReference>
<evidence type="ECO:0000256" key="8">
    <source>
        <dbReference type="ARBA" id="ARBA00023002"/>
    </source>
</evidence>
<protein>
    <submittedName>
        <fullName evidence="12">tRNA U-34 5-methylaminomethyl-2-thiouridine biosynthesis protein</fullName>
    </submittedName>
</protein>
<accession>A0A2W4ZZY4</accession>
<keyword evidence="8" id="KW-0560">Oxidoreductase</keyword>
<evidence type="ECO:0000256" key="4">
    <source>
        <dbReference type="ARBA" id="ARBA00022679"/>
    </source>
</evidence>
<keyword evidence="2" id="KW-0489">Methyltransferase</keyword>
<evidence type="ECO:0000256" key="1">
    <source>
        <dbReference type="ARBA" id="ARBA00022490"/>
    </source>
</evidence>
<dbReference type="InterPro" id="IPR036188">
    <property type="entry name" value="FAD/NAD-bd_sf"/>
</dbReference>
<dbReference type="NCBIfam" id="NF033855">
    <property type="entry name" value="tRNA_MNMC2"/>
    <property type="match status" value="1"/>
</dbReference>